<keyword evidence="5 12" id="KW-0732">Signal</keyword>
<evidence type="ECO:0000256" key="7">
    <source>
        <dbReference type="ARBA" id="ARBA00023237"/>
    </source>
</evidence>
<keyword evidence="4" id="KW-0812">Transmembrane</keyword>
<evidence type="ECO:0000256" key="8">
    <source>
        <dbReference type="ARBA" id="ARBA00023283"/>
    </source>
</evidence>
<dbReference type="Gene3D" id="3.30.1330.60">
    <property type="entry name" value="OmpA-like domain"/>
    <property type="match status" value="1"/>
</dbReference>
<feature type="signal peptide" evidence="12">
    <location>
        <begin position="1"/>
        <end position="24"/>
    </location>
</feature>
<dbReference type="Gene3D" id="2.40.160.20">
    <property type="match status" value="1"/>
</dbReference>
<comment type="subcellular location">
    <subcellularLocation>
        <location evidence="1">Cell outer membrane</location>
        <topology evidence="1">Multi-pass membrane protein</topology>
    </subcellularLocation>
</comment>
<accession>U6RSY5</accession>
<dbReference type="STRING" id="1121098.HMPREF1534_00325"/>
<dbReference type="PANTHER" id="PTHR30329">
    <property type="entry name" value="STATOR ELEMENT OF FLAGELLAR MOTOR COMPLEX"/>
    <property type="match status" value="1"/>
</dbReference>
<keyword evidence="3" id="KW-1134">Transmembrane beta strand</keyword>
<dbReference type="GeneID" id="60063597"/>
<dbReference type="HOGENOM" id="CLU_058370_1_0_10"/>
<dbReference type="InterPro" id="IPR006665">
    <property type="entry name" value="OmpA-like"/>
</dbReference>
<feature type="compositionally biased region" description="Basic and acidic residues" evidence="11">
    <location>
        <begin position="239"/>
        <end position="252"/>
    </location>
</feature>
<dbReference type="InterPro" id="IPR011250">
    <property type="entry name" value="OMP/PagP_B-barrel"/>
</dbReference>
<reference evidence="14 15" key="1">
    <citation type="submission" date="2013-04" db="EMBL/GenBank/DDBJ databases">
        <title>The Genome Sequence of Bacteroides massiliensis DSM 17679.</title>
        <authorList>
            <consortium name="The Broad Institute Genomics Platform"/>
            <person name="Earl A."/>
            <person name="Ward D."/>
            <person name="Feldgarden M."/>
            <person name="Gevers D."/>
            <person name="Martens E."/>
            <person name="Fenner L."/>
            <person name="Roux V."/>
            <person name="Mallet M.N."/>
            <person name="Raoult D."/>
            <person name="Walker B."/>
            <person name="Young S."/>
            <person name="Zeng Q."/>
            <person name="Gargeya S."/>
            <person name="Fitzgerald M."/>
            <person name="Haas B."/>
            <person name="Abouelleil A."/>
            <person name="Allen A.W."/>
            <person name="Alvarado L."/>
            <person name="Arachchi H.M."/>
            <person name="Berlin A.M."/>
            <person name="Chapman S.B."/>
            <person name="Gainer-Dewar J."/>
            <person name="Goldberg J."/>
            <person name="Griggs A."/>
            <person name="Gujja S."/>
            <person name="Hansen M."/>
            <person name="Howarth C."/>
            <person name="Imamovic A."/>
            <person name="Ireland A."/>
            <person name="Larimer J."/>
            <person name="McCowan C."/>
            <person name="Murphy C."/>
            <person name="Pearson M."/>
            <person name="Poon T.W."/>
            <person name="Priest M."/>
            <person name="Roberts A."/>
            <person name="Saif S."/>
            <person name="Shea T."/>
            <person name="Sisk P."/>
            <person name="Sykes S."/>
            <person name="Wortman J."/>
            <person name="Nusbaum C."/>
            <person name="Birren B."/>
        </authorList>
    </citation>
    <scope>NUCLEOTIDE SEQUENCE [LARGE SCALE GENOMIC DNA]</scope>
    <source>
        <strain evidence="15">B84634 / Timone 84634 / DSM 17679 / JCM 13223</strain>
    </source>
</reference>
<evidence type="ECO:0000256" key="9">
    <source>
        <dbReference type="ARBA" id="ARBA00057459"/>
    </source>
</evidence>
<keyword evidence="8" id="KW-0873">Pyrrolidone carboxylic acid</keyword>
<dbReference type="Pfam" id="PF13505">
    <property type="entry name" value="OMP_b-brl"/>
    <property type="match status" value="1"/>
</dbReference>
<evidence type="ECO:0000256" key="11">
    <source>
        <dbReference type="SAM" id="MobiDB-lite"/>
    </source>
</evidence>
<dbReference type="OrthoDB" id="1453138at2"/>
<dbReference type="Pfam" id="PF00691">
    <property type="entry name" value="OmpA"/>
    <property type="match status" value="1"/>
</dbReference>
<comment type="caution">
    <text evidence="14">The sequence shown here is derived from an EMBL/GenBank/DDBJ whole genome shotgun (WGS) entry which is preliminary data.</text>
</comment>
<feature type="chain" id="PRO_5004680364" description="OmpA-like domain-containing protein" evidence="12">
    <location>
        <begin position="25"/>
        <end position="365"/>
    </location>
</feature>
<gene>
    <name evidence="14" type="ORF">HMPREF1534_00325</name>
</gene>
<name>U6RSY5_9BACT</name>
<evidence type="ECO:0000256" key="10">
    <source>
        <dbReference type="PROSITE-ProRule" id="PRU00473"/>
    </source>
</evidence>
<dbReference type="GO" id="GO:0009279">
    <property type="term" value="C:cell outer membrane"/>
    <property type="evidence" value="ECO:0007669"/>
    <property type="project" value="UniProtKB-SubCell"/>
</dbReference>
<protein>
    <recommendedName>
        <fullName evidence="13">OmpA-like domain-containing protein</fullName>
    </recommendedName>
</protein>
<evidence type="ECO:0000256" key="6">
    <source>
        <dbReference type="ARBA" id="ARBA00023157"/>
    </source>
</evidence>
<dbReference type="eggNOG" id="COG2885">
    <property type="taxonomic scope" value="Bacteria"/>
</dbReference>
<dbReference type="GO" id="GO:0030247">
    <property type="term" value="F:polysaccharide binding"/>
    <property type="evidence" value="ECO:0007669"/>
    <property type="project" value="UniProtKB-ARBA"/>
</dbReference>
<evidence type="ECO:0000256" key="4">
    <source>
        <dbReference type="ARBA" id="ARBA00022692"/>
    </source>
</evidence>
<organism evidence="14 15">
    <name type="scientific">Phocaeicola massiliensis B84634 = Timone 84634 = DSM 17679 = JCM 13223</name>
    <dbReference type="NCBI Taxonomy" id="1121098"/>
    <lineage>
        <taxon>Bacteria</taxon>
        <taxon>Pseudomonadati</taxon>
        <taxon>Bacteroidota</taxon>
        <taxon>Bacteroidia</taxon>
        <taxon>Bacteroidales</taxon>
        <taxon>Bacteroidaceae</taxon>
        <taxon>Phocaeicola</taxon>
    </lineage>
</organism>
<sequence length="365" mass="40049">MGLSNLTKKFLICAFSLCTVSSFAQEVKEEGKVVFNPHWFMQIQGGASHTLGEASFSDLISPAAQVTGGYQFSPLFGLRAGVSAWEAKGAWASPSTVYKYKFVQGNVDAMLDLSALFCKFNPKRVFNAYGFLGVGFNHAFDNDEAVAINAQGHELRYLWNDSKNFIVGRGGLGANIRLSDHVFVNLEVNANALSDKYNSKKAGNADWQFNGLVGFTFKFGKTYKKTEPVYYEPAPAPAPKKEEPKPQPVVKEEPKPVKVEALTENIFFVINSSKIKEAELGKVNSIVDYLNKYPNAKVTITGYADVQTGTAAYNKTISQKRANAVAEALKAKGITENRINVDYKGDTVQPFSTAEENRVSICIAE</sequence>
<dbReference type="GO" id="GO:0015288">
    <property type="term" value="F:porin activity"/>
    <property type="evidence" value="ECO:0007669"/>
    <property type="project" value="UniProtKB-ARBA"/>
</dbReference>
<dbReference type="InterPro" id="IPR050330">
    <property type="entry name" value="Bact_OuterMem_StrucFunc"/>
</dbReference>
<keyword evidence="7" id="KW-0998">Cell outer membrane</keyword>
<dbReference type="EMBL" id="AQHY01000004">
    <property type="protein sequence ID" value="EOA58358.1"/>
    <property type="molecule type" value="Genomic_DNA"/>
</dbReference>
<dbReference type="PATRIC" id="fig|1121098.3.peg.329"/>
<evidence type="ECO:0000256" key="12">
    <source>
        <dbReference type="SAM" id="SignalP"/>
    </source>
</evidence>
<dbReference type="PROSITE" id="PS51123">
    <property type="entry name" value="OMPA_2"/>
    <property type="match status" value="1"/>
</dbReference>
<keyword evidence="10" id="KW-0472">Membrane</keyword>
<comment type="function">
    <text evidence="9">May have porin activity and function in peptidoglycan binding.</text>
</comment>
<evidence type="ECO:0000256" key="1">
    <source>
        <dbReference type="ARBA" id="ARBA00004571"/>
    </source>
</evidence>
<dbReference type="InterPro" id="IPR036737">
    <property type="entry name" value="OmpA-like_sf"/>
</dbReference>
<feature type="domain" description="OmpA-like" evidence="13">
    <location>
        <begin position="255"/>
        <end position="365"/>
    </location>
</feature>
<dbReference type="InterPro" id="IPR027385">
    <property type="entry name" value="Beta-barrel_OMP"/>
</dbReference>
<dbReference type="PANTHER" id="PTHR30329:SF21">
    <property type="entry name" value="LIPOPROTEIN YIAD-RELATED"/>
    <property type="match status" value="1"/>
</dbReference>
<keyword evidence="6" id="KW-1015">Disulfide bond</keyword>
<dbReference type="AlphaFoldDB" id="U6RSY5"/>
<feature type="region of interest" description="Disordered" evidence="11">
    <location>
        <begin position="231"/>
        <end position="252"/>
    </location>
</feature>
<dbReference type="FunFam" id="3.30.1330.60:FF:000006">
    <property type="entry name" value="Outer membrane protein OmpA"/>
    <property type="match status" value="1"/>
</dbReference>
<dbReference type="Proteomes" id="UP000017831">
    <property type="component" value="Unassembled WGS sequence"/>
</dbReference>
<evidence type="ECO:0000256" key="3">
    <source>
        <dbReference type="ARBA" id="ARBA00022452"/>
    </source>
</evidence>
<dbReference type="RefSeq" id="WP_005936212.1">
    <property type="nucleotide sequence ID" value="NZ_KB890364.1"/>
</dbReference>
<dbReference type="SUPFAM" id="SSF103088">
    <property type="entry name" value="OmpA-like"/>
    <property type="match status" value="1"/>
</dbReference>
<keyword evidence="15" id="KW-1185">Reference proteome</keyword>
<evidence type="ECO:0000259" key="13">
    <source>
        <dbReference type="PROSITE" id="PS51123"/>
    </source>
</evidence>
<evidence type="ECO:0000313" key="14">
    <source>
        <dbReference type="EMBL" id="EOA58358.1"/>
    </source>
</evidence>
<proteinExistence type="inferred from homology"/>
<comment type="similarity">
    <text evidence="2">Belongs to the outer membrane OOP (TC 1.B.6) superfamily.</text>
</comment>
<dbReference type="CDD" id="cd07185">
    <property type="entry name" value="OmpA_C-like"/>
    <property type="match status" value="1"/>
</dbReference>
<evidence type="ECO:0000313" key="15">
    <source>
        <dbReference type="Proteomes" id="UP000017831"/>
    </source>
</evidence>
<dbReference type="SUPFAM" id="SSF56925">
    <property type="entry name" value="OMPA-like"/>
    <property type="match status" value="1"/>
</dbReference>
<evidence type="ECO:0000256" key="5">
    <source>
        <dbReference type="ARBA" id="ARBA00022729"/>
    </source>
</evidence>
<evidence type="ECO:0000256" key="2">
    <source>
        <dbReference type="ARBA" id="ARBA00009961"/>
    </source>
</evidence>